<dbReference type="EMBL" id="CAXIEN010000130">
    <property type="protein sequence ID" value="CAL1280324.1"/>
    <property type="molecule type" value="Genomic_DNA"/>
</dbReference>
<keyword evidence="2" id="KW-1015">Disulfide bond</keyword>
<feature type="chain" id="PRO_5043841850" description="TIL domain-containing protein" evidence="4">
    <location>
        <begin position="30"/>
        <end position="460"/>
    </location>
</feature>
<feature type="domain" description="TIL" evidence="5">
    <location>
        <begin position="231"/>
        <end position="286"/>
    </location>
</feature>
<protein>
    <recommendedName>
        <fullName evidence="5">TIL domain-containing protein</fullName>
    </recommendedName>
</protein>
<feature type="compositionally biased region" description="Low complexity" evidence="3">
    <location>
        <begin position="315"/>
        <end position="401"/>
    </location>
</feature>
<evidence type="ECO:0000256" key="3">
    <source>
        <dbReference type="SAM" id="MobiDB-lite"/>
    </source>
</evidence>
<dbReference type="InterPro" id="IPR051368">
    <property type="entry name" value="SerProtInhib-TIL_Domain"/>
</dbReference>
<keyword evidence="4" id="KW-0732">Signal</keyword>
<sequence>MTNNSEKLKWLKPFLQLFVFSLLSSKVCADNSTEYSDDDLETFFLIQPAPVSIPQCGLNEVYQSCEVDCIDCEHRGMCEPKNCHISHCDCKMYFVHVTPGGPCEHVSICPPRECPENEVYRHCGPYCEYCDMAQCRSMECSSKCYCKQGYRRNRETGKCVPEKECPERLSCFSNDAVAQSGLASEYCLETESEALRANETIAEEKCYCPSGFKRNVHGWCIEEELCSFVTCAEQTEFQDCPRKCNTTCWNYGDPNCLEDGQCYPGCFCAEGYVLNEFFACIPLEMCPPGSNPFVPTLPPTTVGPIPEPSLEETSESLATAESDSAAESSSSGSGSSSAAAGSSSSGSGSSSAAAESSSSGTGSGSAAAAESSPGTESSSAAAAESSSAAATDSAAGSKSSSDVAEGTENTKESETEATTSEDETTEAPKKPPKKVTRVGKIYKSAARKGKTASPIDEEDA</sequence>
<dbReference type="SUPFAM" id="SSF57567">
    <property type="entry name" value="Serine protease inhibitors"/>
    <property type="match status" value="2"/>
</dbReference>
<dbReference type="AlphaFoldDB" id="A0AAV2ABE8"/>
<proteinExistence type="predicted"/>
<reference evidence="6 7" key="1">
    <citation type="submission" date="2024-04" db="EMBL/GenBank/DDBJ databases">
        <authorList>
            <person name="Rising A."/>
            <person name="Reimegard J."/>
            <person name="Sonavane S."/>
            <person name="Akerstrom W."/>
            <person name="Nylinder S."/>
            <person name="Hedman E."/>
            <person name="Kallberg Y."/>
        </authorList>
    </citation>
    <scope>NUCLEOTIDE SEQUENCE [LARGE SCALE GENOMIC DNA]</scope>
</reference>
<evidence type="ECO:0000256" key="4">
    <source>
        <dbReference type="SAM" id="SignalP"/>
    </source>
</evidence>
<keyword evidence="1" id="KW-0646">Protease inhibitor</keyword>
<name>A0AAV2ABE8_9ARAC</name>
<keyword evidence="7" id="KW-1185">Reference proteome</keyword>
<dbReference type="Pfam" id="PF01826">
    <property type="entry name" value="TIL"/>
    <property type="match status" value="1"/>
</dbReference>
<dbReference type="PANTHER" id="PTHR23259">
    <property type="entry name" value="RIDDLE"/>
    <property type="match status" value="1"/>
</dbReference>
<feature type="signal peptide" evidence="4">
    <location>
        <begin position="1"/>
        <end position="29"/>
    </location>
</feature>
<dbReference type="PANTHER" id="PTHR23259:SF70">
    <property type="entry name" value="ACCESSORY GLAND PROTEIN ACP62F-RELATED"/>
    <property type="match status" value="1"/>
</dbReference>
<evidence type="ECO:0000259" key="5">
    <source>
        <dbReference type="Pfam" id="PF01826"/>
    </source>
</evidence>
<dbReference type="InterPro" id="IPR036084">
    <property type="entry name" value="Ser_inhib-like_sf"/>
</dbReference>
<evidence type="ECO:0000256" key="2">
    <source>
        <dbReference type="ARBA" id="ARBA00023157"/>
    </source>
</evidence>
<accession>A0AAV2ABE8</accession>
<evidence type="ECO:0000256" key="1">
    <source>
        <dbReference type="ARBA" id="ARBA00022690"/>
    </source>
</evidence>
<dbReference type="GO" id="GO:0030414">
    <property type="term" value="F:peptidase inhibitor activity"/>
    <property type="evidence" value="ECO:0007669"/>
    <property type="project" value="UniProtKB-KW"/>
</dbReference>
<evidence type="ECO:0000313" key="6">
    <source>
        <dbReference type="EMBL" id="CAL1280324.1"/>
    </source>
</evidence>
<evidence type="ECO:0000313" key="7">
    <source>
        <dbReference type="Proteomes" id="UP001497382"/>
    </source>
</evidence>
<feature type="region of interest" description="Disordered" evidence="3">
    <location>
        <begin position="297"/>
        <end position="460"/>
    </location>
</feature>
<dbReference type="InterPro" id="IPR002919">
    <property type="entry name" value="TIL_dom"/>
</dbReference>
<dbReference type="CDD" id="cd19941">
    <property type="entry name" value="TIL"/>
    <property type="match status" value="2"/>
</dbReference>
<comment type="caution">
    <text evidence="6">The sequence shown here is derived from an EMBL/GenBank/DDBJ whole genome shotgun (WGS) entry which is preliminary data.</text>
</comment>
<gene>
    <name evidence="6" type="ORF">LARSCL_LOCUS10899</name>
</gene>
<organism evidence="6 7">
    <name type="scientific">Larinioides sclopetarius</name>
    <dbReference type="NCBI Taxonomy" id="280406"/>
    <lineage>
        <taxon>Eukaryota</taxon>
        <taxon>Metazoa</taxon>
        <taxon>Ecdysozoa</taxon>
        <taxon>Arthropoda</taxon>
        <taxon>Chelicerata</taxon>
        <taxon>Arachnida</taxon>
        <taxon>Araneae</taxon>
        <taxon>Araneomorphae</taxon>
        <taxon>Entelegynae</taxon>
        <taxon>Araneoidea</taxon>
        <taxon>Araneidae</taxon>
        <taxon>Larinioides</taxon>
    </lineage>
</organism>
<dbReference type="Proteomes" id="UP001497382">
    <property type="component" value="Unassembled WGS sequence"/>
</dbReference>
<dbReference type="Gene3D" id="2.10.25.10">
    <property type="entry name" value="Laminin"/>
    <property type="match status" value="2"/>
</dbReference>